<dbReference type="AlphaFoldDB" id="A0A914AH84"/>
<proteinExistence type="predicted"/>
<dbReference type="Gene3D" id="2.40.50.140">
    <property type="entry name" value="Nucleic acid-binding proteins"/>
    <property type="match status" value="1"/>
</dbReference>
<keyword evidence="2" id="KW-1185">Reference proteome</keyword>
<organism evidence="1 2">
    <name type="scientific">Patiria miniata</name>
    <name type="common">Bat star</name>
    <name type="synonym">Asterina miniata</name>
    <dbReference type="NCBI Taxonomy" id="46514"/>
    <lineage>
        <taxon>Eukaryota</taxon>
        <taxon>Metazoa</taxon>
        <taxon>Echinodermata</taxon>
        <taxon>Eleutherozoa</taxon>
        <taxon>Asterozoa</taxon>
        <taxon>Asteroidea</taxon>
        <taxon>Valvatacea</taxon>
        <taxon>Valvatida</taxon>
        <taxon>Asterinidae</taxon>
        <taxon>Patiria</taxon>
    </lineage>
</organism>
<dbReference type="Proteomes" id="UP000887568">
    <property type="component" value="Unplaced"/>
</dbReference>
<dbReference type="GeneID" id="119733239"/>
<dbReference type="InterPro" id="IPR012340">
    <property type="entry name" value="NA-bd_OB-fold"/>
</dbReference>
<accession>A0A914AH84</accession>
<sequence>MSSIDIKILTSPTPKGHSMIAHGITSKNHIVELLIFDDLDRLQSKLTPGKYLKITQYNVTEETNKTKIKLHQKSKIFTTNSFPTDNSIEESFFNAPQTNIDEAKTMPINRRISLEGQAKTVSPTKLGDMWRRKEVQLIDPLTTTSIRCKLWGPHTDKDITEGSMVRITNVEVSMYENVTSVNTTPESLIQEIDTPVDTKVYEITGFDADGDPAQIITDNDITMNITLAKLEALAEDDLPNFQDRLPLSCIITLELATKTVVSIMPNTDAEM</sequence>
<dbReference type="EnsemblMetazoa" id="XM_038206826.1">
    <property type="protein sequence ID" value="XP_038062754.1"/>
    <property type="gene ID" value="LOC119733239"/>
</dbReference>
<evidence type="ECO:0000313" key="2">
    <source>
        <dbReference type="Proteomes" id="UP000887568"/>
    </source>
</evidence>
<evidence type="ECO:0008006" key="3">
    <source>
        <dbReference type="Google" id="ProtNLM"/>
    </source>
</evidence>
<dbReference type="SUPFAM" id="SSF50249">
    <property type="entry name" value="Nucleic acid-binding proteins"/>
    <property type="match status" value="1"/>
</dbReference>
<evidence type="ECO:0000313" key="1">
    <source>
        <dbReference type="EnsemblMetazoa" id="XP_038062754.1"/>
    </source>
</evidence>
<protein>
    <recommendedName>
        <fullName evidence="3">Replication protein A OB domain-containing protein</fullName>
    </recommendedName>
</protein>
<dbReference type="OMA" id="DINRGAN"/>
<reference evidence="1" key="1">
    <citation type="submission" date="2022-11" db="UniProtKB">
        <authorList>
            <consortium name="EnsemblMetazoa"/>
        </authorList>
    </citation>
    <scope>IDENTIFICATION</scope>
</reference>
<dbReference type="OrthoDB" id="10558248at2759"/>
<dbReference type="RefSeq" id="XP_038062754.1">
    <property type="nucleotide sequence ID" value="XM_038206826.1"/>
</dbReference>
<name>A0A914AH84_PATMI</name>